<keyword evidence="1" id="KW-1133">Transmembrane helix</keyword>
<dbReference type="EMBL" id="KJ566526">
    <property type="protein sequence ID" value="AHW98244.1"/>
    <property type="molecule type" value="Genomic_DNA"/>
</dbReference>
<protein>
    <submittedName>
        <fullName evidence="2">AC81-like protein</fullName>
    </submittedName>
</protein>
<accession>X5GEZ8</accession>
<keyword evidence="1" id="KW-0812">Transmembrane</keyword>
<proteinExistence type="predicted"/>
<evidence type="ECO:0000313" key="2">
    <source>
        <dbReference type="EMBL" id="AHW98244.1"/>
    </source>
</evidence>
<keyword evidence="1" id="KW-0472">Membrane</keyword>
<dbReference type="InterPro" id="IPR008563">
    <property type="entry name" value="AcMNPV_AC81"/>
</dbReference>
<evidence type="ECO:0000256" key="1">
    <source>
        <dbReference type="SAM" id="Phobius"/>
    </source>
</evidence>
<organism evidence="2">
    <name type="scientific">Nilaparvata lugens endogenous nudivirus</name>
    <dbReference type="NCBI Taxonomy" id="1487700"/>
    <lineage>
        <taxon>Viruses</taxon>
        <taxon>Viruses incertae sedis</taxon>
        <taxon>Naldaviricetes</taxon>
        <taxon>Lefavirales</taxon>
        <taxon>Nudiviridae</taxon>
    </lineage>
</organism>
<reference evidence="2" key="2">
    <citation type="submission" date="2014-03" db="EMBL/GenBank/DDBJ databases">
        <authorList>
            <person name="Cheng R."/>
            <person name="Zhang C.-X."/>
        </authorList>
    </citation>
    <scope>NUCLEOTIDE SEQUENCE</scope>
    <source>
        <strain evidence="2">Hangzhou</strain>
    </source>
</reference>
<sequence>MNTPQFGSKTATHRGGGGGGVHTVEIYCQATKSSFGLINHYFLVIDNYEYHMGYYAKGSVLPFNTPKGAHLVSVKTLCSACYQKIFIDYKLREDKRLFSYYPIINCETLSTGISLQALTLLVIPFIAACIYYGQITYAVILLLLAFIGFLICGKFVFSRSTQFICHHLKNRQQSNTDR</sequence>
<feature type="transmembrane region" description="Helical" evidence="1">
    <location>
        <begin position="113"/>
        <end position="133"/>
    </location>
</feature>
<feature type="transmembrane region" description="Helical" evidence="1">
    <location>
        <begin position="139"/>
        <end position="157"/>
    </location>
</feature>
<dbReference type="Pfam" id="PF05820">
    <property type="entry name" value="Ac81"/>
    <property type="match status" value="1"/>
</dbReference>
<reference evidence="2" key="1">
    <citation type="journal article" date="2014" name="J. Virol.">
        <title>Brown planthopper nudivirus DNA integrated in its host genome.</title>
        <authorList>
            <person name="Cheng R.L."/>
            <person name="Xi Y."/>
            <person name="Lou Y.H."/>
            <person name="Wang Z."/>
            <person name="Xu J.Y."/>
            <person name="Xu H.J."/>
            <person name="Zhang C.X."/>
        </authorList>
    </citation>
    <scope>NUCLEOTIDE SEQUENCE</scope>
    <source>
        <strain evidence="2">Hangzhou</strain>
    </source>
</reference>
<name>X5GEZ8_9VIRU</name>